<comment type="caution">
    <text evidence="14">The sequence shown here is derived from an EMBL/GenBank/DDBJ whole genome shotgun (WGS) entry which is preliminary data.</text>
</comment>
<dbReference type="GO" id="GO:0102158">
    <property type="term" value="F:very-long-chain (3R)-3-hydroxyacyl-CoA dehydratase activity"/>
    <property type="evidence" value="ECO:0007669"/>
    <property type="project" value="UniProtKB-EC"/>
</dbReference>
<dbReference type="Proteomes" id="UP000238479">
    <property type="component" value="Chromosome 5"/>
</dbReference>
<comment type="pathway">
    <text evidence="2 13">Lipid metabolism; fatty acid biosynthesis.</text>
</comment>
<dbReference type="GO" id="GO:0030497">
    <property type="term" value="P:fatty acid elongation"/>
    <property type="evidence" value="ECO:0007669"/>
    <property type="project" value="TreeGrafter"/>
</dbReference>
<dbReference type="GO" id="GO:0005789">
    <property type="term" value="C:endoplasmic reticulum membrane"/>
    <property type="evidence" value="ECO:0007669"/>
    <property type="project" value="UniProtKB-SubCell"/>
</dbReference>
<feature type="transmembrane region" description="Helical" evidence="13">
    <location>
        <begin position="7"/>
        <end position="27"/>
    </location>
</feature>
<dbReference type="AlphaFoldDB" id="A0A2P6QIA3"/>
<sequence>MPSLSNIYLLAYNSAQAIAWAVCLSLSLSSVLSTKGVNGAYASAGNLIYLCQMVAFLEVIHGAIGLVPSGVVIPLMQWAGRTNCIFVMRQTHEIQQLPAVFITFVAWSISEVIRYPNYALNCIGSCPPWLTYLRYSAFLVLYPPGMGGETWIMYHALPFLKKYSFSYYTFLMVVLFCYPILCLKVYLHMVKQRRSKLGKQDKKKKR</sequence>
<keyword evidence="12 13" id="KW-0456">Lyase</keyword>
<feature type="transmembrane region" description="Helical" evidence="13">
    <location>
        <begin position="165"/>
        <end position="187"/>
    </location>
</feature>
<keyword evidence="9 13" id="KW-0443">Lipid metabolism</keyword>
<keyword evidence="8 13" id="KW-1133">Transmembrane helix</keyword>
<comment type="subcellular location">
    <subcellularLocation>
        <location evidence="13">Endoplasmic reticulum membrane</location>
        <topology evidence="13">Multi-pass membrane protein</topology>
    </subcellularLocation>
    <subcellularLocation>
        <location evidence="1">Membrane</location>
        <topology evidence="1">Multi-pass membrane protein</topology>
    </subcellularLocation>
</comment>
<keyword evidence="13" id="KW-0256">Endoplasmic reticulum</keyword>
<proteinExistence type="inferred from homology"/>
<keyword evidence="11 13" id="KW-0275">Fatty acid biosynthesis</keyword>
<gene>
    <name evidence="14" type="ORF">RchiOBHm_Chr5g0062801</name>
</gene>
<evidence type="ECO:0000256" key="11">
    <source>
        <dbReference type="ARBA" id="ARBA00023160"/>
    </source>
</evidence>
<dbReference type="UniPathway" id="UPA00094"/>
<evidence type="ECO:0000313" key="15">
    <source>
        <dbReference type="Proteomes" id="UP000238479"/>
    </source>
</evidence>
<evidence type="ECO:0000256" key="1">
    <source>
        <dbReference type="ARBA" id="ARBA00004141"/>
    </source>
</evidence>
<keyword evidence="7 13" id="KW-0276">Fatty acid metabolism</keyword>
<dbReference type="GO" id="GO:0042761">
    <property type="term" value="P:very long-chain fatty acid biosynthetic process"/>
    <property type="evidence" value="ECO:0007669"/>
    <property type="project" value="TreeGrafter"/>
</dbReference>
<comment type="function">
    <text evidence="13">Catalyzes the third of the four reactions of the long-chain fatty acids elongation cycle. This endoplasmic reticulum-bound enzymatic process, allows the addition of two carbons to the chain of long- and very long-chain fatty acids/VLCFAs per cycle. This enzyme catalyzes the dehydration of the 3-hydroxyacyl-CoA intermediate into trans-2,3-enoyl-CoA, within each cycle of fatty acid elongation. Thereby, it participates to the production of VLCFAs of different chain lengths that are involved in multiple biological processes as precursors of membrane lipids and lipid mediators.</text>
</comment>
<feature type="transmembrane region" description="Helical" evidence="13">
    <location>
        <begin position="47"/>
        <end position="76"/>
    </location>
</feature>
<evidence type="ECO:0000313" key="14">
    <source>
        <dbReference type="EMBL" id="PRQ33899.1"/>
    </source>
</evidence>
<comment type="similarity">
    <text evidence="3 13">Belongs to the very long-chain fatty acids dehydratase HACD family.</text>
</comment>
<keyword evidence="6 13" id="KW-0812">Transmembrane</keyword>
<evidence type="ECO:0000256" key="6">
    <source>
        <dbReference type="ARBA" id="ARBA00022692"/>
    </source>
</evidence>
<dbReference type="Pfam" id="PF04387">
    <property type="entry name" value="PTPLA"/>
    <property type="match status" value="1"/>
</dbReference>
<feature type="transmembrane region" description="Helical" evidence="13">
    <location>
        <begin position="97"/>
        <end position="115"/>
    </location>
</feature>
<evidence type="ECO:0000256" key="7">
    <source>
        <dbReference type="ARBA" id="ARBA00022832"/>
    </source>
</evidence>
<accession>A0A2P6QIA3</accession>
<dbReference type="EMBL" id="PDCK01000043">
    <property type="protein sequence ID" value="PRQ33899.1"/>
    <property type="molecule type" value="Genomic_DNA"/>
</dbReference>
<dbReference type="PANTHER" id="PTHR11035:SF35">
    <property type="entry name" value="VERY-LONG-CHAIN (3R)-3-HYDROXYACYL-COA DEHYDRATASE"/>
    <property type="match status" value="1"/>
</dbReference>
<evidence type="ECO:0000256" key="13">
    <source>
        <dbReference type="RuleBase" id="RU363109"/>
    </source>
</evidence>
<keyword evidence="15" id="KW-1185">Reference proteome</keyword>
<evidence type="ECO:0000256" key="4">
    <source>
        <dbReference type="ARBA" id="ARBA00013122"/>
    </source>
</evidence>
<evidence type="ECO:0000256" key="5">
    <source>
        <dbReference type="ARBA" id="ARBA00022516"/>
    </source>
</evidence>
<organism evidence="14 15">
    <name type="scientific">Rosa chinensis</name>
    <name type="common">China rose</name>
    <dbReference type="NCBI Taxonomy" id="74649"/>
    <lineage>
        <taxon>Eukaryota</taxon>
        <taxon>Viridiplantae</taxon>
        <taxon>Streptophyta</taxon>
        <taxon>Embryophyta</taxon>
        <taxon>Tracheophyta</taxon>
        <taxon>Spermatophyta</taxon>
        <taxon>Magnoliopsida</taxon>
        <taxon>eudicotyledons</taxon>
        <taxon>Gunneridae</taxon>
        <taxon>Pentapetalae</taxon>
        <taxon>rosids</taxon>
        <taxon>fabids</taxon>
        <taxon>Rosales</taxon>
        <taxon>Rosaceae</taxon>
        <taxon>Rosoideae</taxon>
        <taxon>Rosoideae incertae sedis</taxon>
        <taxon>Rosa</taxon>
    </lineage>
</organism>
<keyword evidence="5 13" id="KW-0444">Lipid biosynthesis</keyword>
<dbReference type="InterPro" id="IPR007482">
    <property type="entry name" value="Tyr_Pase-like_PTPLA"/>
</dbReference>
<dbReference type="STRING" id="74649.A0A2P6QIA3"/>
<comment type="catalytic activity">
    <reaction evidence="13">
        <text>a very-long-chain (3R)-3-hydroxyacyl-CoA = a very-long-chain (2E)-enoyl-CoA + H2O</text>
        <dbReference type="Rhea" id="RHEA:45812"/>
        <dbReference type="ChEBI" id="CHEBI:15377"/>
        <dbReference type="ChEBI" id="CHEBI:83728"/>
        <dbReference type="ChEBI" id="CHEBI:85440"/>
        <dbReference type="EC" id="4.2.1.134"/>
    </reaction>
</comment>
<dbReference type="GO" id="GO:0030148">
    <property type="term" value="P:sphingolipid biosynthetic process"/>
    <property type="evidence" value="ECO:0007669"/>
    <property type="project" value="TreeGrafter"/>
</dbReference>
<name>A0A2P6QIA3_ROSCH</name>
<comment type="caution">
    <text evidence="13">Lacks conserved residue(s) required for the propagation of feature annotation.</text>
</comment>
<evidence type="ECO:0000256" key="9">
    <source>
        <dbReference type="ARBA" id="ARBA00023098"/>
    </source>
</evidence>
<dbReference type="OMA" id="SEWWLMY"/>
<keyword evidence="10 13" id="KW-0472">Membrane</keyword>
<evidence type="ECO:0000256" key="10">
    <source>
        <dbReference type="ARBA" id="ARBA00023136"/>
    </source>
</evidence>
<dbReference type="Gramene" id="PRQ33899">
    <property type="protein sequence ID" value="PRQ33899"/>
    <property type="gene ID" value="RchiOBHm_Chr5g0062801"/>
</dbReference>
<dbReference type="EC" id="4.2.1.134" evidence="4 13"/>
<dbReference type="OrthoDB" id="46988at2759"/>
<evidence type="ECO:0000256" key="2">
    <source>
        <dbReference type="ARBA" id="ARBA00005194"/>
    </source>
</evidence>
<evidence type="ECO:0000256" key="8">
    <source>
        <dbReference type="ARBA" id="ARBA00022989"/>
    </source>
</evidence>
<evidence type="ECO:0000256" key="12">
    <source>
        <dbReference type="ARBA" id="ARBA00023239"/>
    </source>
</evidence>
<reference evidence="14 15" key="1">
    <citation type="journal article" date="2018" name="Nat. Genet.">
        <title>The Rosa genome provides new insights in the design of modern roses.</title>
        <authorList>
            <person name="Bendahmane M."/>
        </authorList>
    </citation>
    <scope>NUCLEOTIDE SEQUENCE [LARGE SCALE GENOMIC DNA]</scope>
    <source>
        <strain evidence="15">cv. Old Blush</strain>
    </source>
</reference>
<dbReference type="PANTHER" id="PTHR11035">
    <property type="entry name" value="VERY-LONG-CHAIN (3R)-3-HYDROXYACYL-COA DEHYDRATASE"/>
    <property type="match status" value="1"/>
</dbReference>
<protein>
    <recommendedName>
        <fullName evidence="4 13">Very-long-chain (3R)-3-hydroxyacyl-CoA dehydratase</fullName>
        <ecNumber evidence="4 13">4.2.1.134</ecNumber>
    </recommendedName>
</protein>
<evidence type="ECO:0000256" key="3">
    <source>
        <dbReference type="ARBA" id="ARBA00007811"/>
    </source>
</evidence>